<dbReference type="Proteomes" id="UP000316560">
    <property type="component" value="Unassembled WGS sequence"/>
</dbReference>
<reference evidence="1 2" key="1">
    <citation type="submission" date="2019-06" db="EMBL/GenBank/DDBJ databases">
        <title>Sequencing the genomes of 1000 actinobacteria strains.</title>
        <authorList>
            <person name="Klenk H.-P."/>
        </authorList>
    </citation>
    <scope>NUCLEOTIDE SEQUENCE [LARGE SCALE GENOMIC DNA]</scope>
    <source>
        <strain evidence="1 2">DSM 21947</strain>
    </source>
</reference>
<organism evidence="1 2">
    <name type="scientific">Rhodoglobus vestalii</name>
    <dbReference type="NCBI Taxonomy" id="193384"/>
    <lineage>
        <taxon>Bacteria</taxon>
        <taxon>Bacillati</taxon>
        <taxon>Actinomycetota</taxon>
        <taxon>Actinomycetes</taxon>
        <taxon>Micrococcales</taxon>
        <taxon>Microbacteriaceae</taxon>
        <taxon>Rhodoglobus</taxon>
    </lineage>
</organism>
<evidence type="ECO:0000313" key="1">
    <source>
        <dbReference type="EMBL" id="TQO19804.1"/>
    </source>
</evidence>
<name>A0A8H2K6X4_9MICO</name>
<dbReference type="EMBL" id="VFRA01000001">
    <property type="protein sequence ID" value="TQO19804.1"/>
    <property type="molecule type" value="Genomic_DNA"/>
</dbReference>
<evidence type="ECO:0000313" key="2">
    <source>
        <dbReference type="Proteomes" id="UP000316560"/>
    </source>
</evidence>
<keyword evidence="2" id="KW-1185">Reference proteome</keyword>
<accession>A0A8H2K6X4</accession>
<proteinExistence type="predicted"/>
<comment type="caution">
    <text evidence="1">The sequence shown here is derived from an EMBL/GenBank/DDBJ whole genome shotgun (WGS) entry which is preliminary data.</text>
</comment>
<dbReference type="AlphaFoldDB" id="A0A8H2K6X4"/>
<protein>
    <submittedName>
        <fullName evidence="1">Uncharacterized protein</fullName>
    </submittedName>
</protein>
<gene>
    <name evidence="1" type="ORF">FB472_1382</name>
</gene>
<sequence length="60" mass="6587">MPKIFSMSSQSKKSLSVVLSTETPWGCGRSASDDALVLESKEHNFLSAHDCALNEHIQHT</sequence>